<dbReference type="InterPro" id="IPR039424">
    <property type="entry name" value="SBP_5"/>
</dbReference>
<feature type="domain" description="Solute-binding protein family 5" evidence="4">
    <location>
        <begin position="100"/>
        <end position="486"/>
    </location>
</feature>
<dbReference type="RefSeq" id="WP_006107290.1">
    <property type="nucleotide sequence ID" value="NZ_AOIO01000007.1"/>
</dbReference>
<comment type="caution">
    <text evidence="5">The sequence shown here is derived from an EMBL/GenBank/DDBJ whole genome shotgun (WGS) entry which is preliminary data.</text>
</comment>
<evidence type="ECO:0000256" key="2">
    <source>
        <dbReference type="ARBA" id="ARBA00022448"/>
    </source>
</evidence>
<dbReference type="PANTHER" id="PTHR30290">
    <property type="entry name" value="PERIPLASMIC BINDING COMPONENT OF ABC TRANSPORTER"/>
    <property type="match status" value="1"/>
</dbReference>
<evidence type="ECO:0000313" key="5">
    <source>
        <dbReference type="EMBL" id="ELZ05541.1"/>
    </source>
</evidence>
<gene>
    <name evidence="5" type="ORF">C481_02442</name>
</gene>
<dbReference type="EMBL" id="AOIO01000007">
    <property type="protein sequence ID" value="ELZ05541.1"/>
    <property type="molecule type" value="Genomic_DNA"/>
</dbReference>
<dbReference type="GO" id="GO:1904680">
    <property type="term" value="F:peptide transmembrane transporter activity"/>
    <property type="evidence" value="ECO:0007669"/>
    <property type="project" value="TreeGrafter"/>
</dbReference>
<dbReference type="Proteomes" id="UP000011554">
    <property type="component" value="Unassembled WGS sequence"/>
</dbReference>
<dbReference type="InterPro" id="IPR000914">
    <property type="entry name" value="SBP_5_dom"/>
</dbReference>
<dbReference type="PANTHER" id="PTHR30290:SF9">
    <property type="entry name" value="OLIGOPEPTIDE-BINDING PROTEIN APPA"/>
    <property type="match status" value="1"/>
</dbReference>
<dbReference type="Gene3D" id="3.10.105.10">
    <property type="entry name" value="Dipeptide-binding Protein, Domain 3"/>
    <property type="match status" value="1"/>
</dbReference>
<dbReference type="Gene3D" id="3.40.190.10">
    <property type="entry name" value="Periplasmic binding protein-like II"/>
    <property type="match status" value="1"/>
</dbReference>
<keyword evidence="2" id="KW-0813">Transport</keyword>
<dbReference type="GO" id="GO:0015833">
    <property type="term" value="P:peptide transport"/>
    <property type="evidence" value="ECO:0007669"/>
    <property type="project" value="TreeGrafter"/>
</dbReference>
<proteinExistence type="inferred from homology"/>
<dbReference type="eggNOG" id="arCOG01534">
    <property type="taxonomic scope" value="Archaea"/>
</dbReference>
<reference evidence="5 6" key="1">
    <citation type="journal article" date="2014" name="PLoS Genet.">
        <title>Phylogenetically driven sequencing of extremely halophilic archaea reveals strategies for static and dynamic osmo-response.</title>
        <authorList>
            <person name="Becker E.A."/>
            <person name="Seitzer P.M."/>
            <person name="Tritt A."/>
            <person name="Larsen D."/>
            <person name="Krusor M."/>
            <person name="Yao A.I."/>
            <person name="Wu D."/>
            <person name="Madern D."/>
            <person name="Eisen J.A."/>
            <person name="Darling A.E."/>
            <person name="Facciotti M.T."/>
        </authorList>
    </citation>
    <scope>NUCLEOTIDE SEQUENCE [LARGE SCALE GENOMIC DNA]</scope>
    <source>
        <strain evidence="5 6">DSM 12278</strain>
    </source>
</reference>
<protein>
    <submittedName>
        <fullName evidence="5">ABC transporter periplasmic subunit</fullName>
    </submittedName>
</protein>
<organism evidence="5 6">
    <name type="scientific">Natrialba asiatica (strain ATCC 700177 / DSM 12278 / JCM 9576 / FERM P-10747 / NBRC 102637 / 172P1)</name>
    <dbReference type="NCBI Taxonomy" id="29540"/>
    <lineage>
        <taxon>Archaea</taxon>
        <taxon>Methanobacteriati</taxon>
        <taxon>Methanobacteriota</taxon>
        <taxon>Stenosarchaea group</taxon>
        <taxon>Halobacteria</taxon>
        <taxon>Halobacteriales</taxon>
        <taxon>Natrialbaceae</taxon>
        <taxon>Natrialba</taxon>
    </lineage>
</organism>
<evidence type="ECO:0000313" key="6">
    <source>
        <dbReference type="Proteomes" id="UP000011554"/>
    </source>
</evidence>
<dbReference type="PROSITE" id="PS51257">
    <property type="entry name" value="PROKAR_LIPOPROTEIN"/>
    <property type="match status" value="1"/>
</dbReference>
<name>M0B3S7_NATA1</name>
<evidence type="ECO:0000256" key="1">
    <source>
        <dbReference type="ARBA" id="ARBA00005695"/>
    </source>
</evidence>
<evidence type="ECO:0000256" key="3">
    <source>
        <dbReference type="ARBA" id="ARBA00022729"/>
    </source>
</evidence>
<comment type="similarity">
    <text evidence="1">Belongs to the bacterial solute-binding protein 5 family.</text>
</comment>
<dbReference type="Pfam" id="PF00496">
    <property type="entry name" value="SBP_bac_5"/>
    <property type="match status" value="1"/>
</dbReference>
<sequence>MRSEGMFHRDVEASRRPFLQLVGATGAAALAGCFGTDSSPSNEEITGDEPMTDRTFTAPTSVLPEDMQWNSANDSNYPDRPGYVVFDRLVYFQATTGEFVAGALADWEVTEDAATLTVQDDLTWHNGTDATADDLVRKLHISLYDSHPIGNFTAVENVTAVDETTVEVGLETTVSEPVFLNSIKSMLLDTPAAQYDDILSELEDDPESTALSDFAAAEPIGTGPFQYERTGEQELVTTKFEDSHWADRVNFAEYRFRFIDGNEQAWQAIRGGSVDALHNIFTSPDIMGSFPNSVLEIQQPANWGLSIAFDHDHKHFGRRAVRKAIAHAVDREIVAENSAGGGDAKAPVGTPTGIVGNFDDSADDWLDNPGGFEEYAGRNTDRAAELLESAGFSMEDGTWVDEDGETLTFECKVPAAWNEWVDALITFNQHLQDFGIETNLITRDDSVYFGQDLYGDTGFDAAGFWWSDGWTYPYHSLNWNLNSADAQTVYNYPTSVDVPPKGDPDGDPETVELAPELEALVGMDADSDAARRKIQELAWIFNYDLPQLPVQEKIDQCFVSVENFKVAENPDPATSVQYPTTYLPRVGKLVAKAED</sequence>
<dbReference type="AlphaFoldDB" id="M0B3S7"/>
<keyword evidence="3" id="KW-0732">Signal</keyword>
<dbReference type="SUPFAM" id="SSF53850">
    <property type="entry name" value="Periplasmic binding protein-like II"/>
    <property type="match status" value="1"/>
</dbReference>
<evidence type="ECO:0000259" key="4">
    <source>
        <dbReference type="Pfam" id="PF00496"/>
    </source>
</evidence>
<dbReference type="PATRIC" id="fig|29540.5.peg.505"/>
<accession>M0B3S7</accession>
<dbReference type="STRING" id="29540.C481_02442"/>
<dbReference type="OrthoDB" id="233597at2157"/>
<keyword evidence="6" id="KW-1185">Reference proteome</keyword>